<accession>C8WAE8</accession>
<gene>
    <name evidence="1" type="ordered locus">Apar_0657</name>
</gene>
<keyword evidence="2" id="KW-1185">Reference proteome</keyword>
<proteinExistence type="predicted"/>
<organism evidence="1 2">
    <name type="scientific">Lancefieldella parvula (strain ATCC 33793 / DSM 20469 / CCUG 32760 / JCM 10300 / KCTC 3663 / VPI 0546 / 1246)</name>
    <name type="common">Atopobium parvulum</name>
    <dbReference type="NCBI Taxonomy" id="521095"/>
    <lineage>
        <taxon>Bacteria</taxon>
        <taxon>Bacillati</taxon>
        <taxon>Actinomycetota</taxon>
        <taxon>Coriobacteriia</taxon>
        <taxon>Coriobacteriales</taxon>
        <taxon>Atopobiaceae</taxon>
        <taxon>Lancefieldella</taxon>
    </lineage>
</organism>
<dbReference type="KEGG" id="apv:Apar_0657"/>
<evidence type="ECO:0000313" key="1">
    <source>
        <dbReference type="EMBL" id="ACV51086.1"/>
    </source>
</evidence>
<dbReference type="AlphaFoldDB" id="C8WAE8"/>
<dbReference type="Proteomes" id="UP000000960">
    <property type="component" value="Chromosome"/>
</dbReference>
<evidence type="ECO:0000313" key="2">
    <source>
        <dbReference type="Proteomes" id="UP000000960"/>
    </source>
</evidence>
<dbReference type="EMBL" id="CP001721">
    <property type="protein sequence ID" value="ACV51086.1"/>
    <property type="molecule type" value="Genomic_DNA"/>
</dbReference>
<reference evidence="1 2" key="1">
    <citation type="journal article" date="2009" name="Stand. Genomic Sci.">
        <title>Complete genome sequence of Atopobium parvulum type strain (IPP 1246).</title>
        <authorList>
            <person name="Copeland A."/>
            <person name="Sikorski J."/>
            <person name="Lapidus A."/>
            <person name="Nolan M."/>
            <person name="Del Rio T.G."/>
            <person name="Lucas S."/>
            <person name="Chen F."/>
            <person name="Tice H."/>
            <person name="Pitluck S."/>
            <person name="Cheng J.F."/>
            <person name="Pukall R."/>
            <person name="Chertkov O."/>
            <person name="Brettin T."/>
            <person name="Han C."/>
            <person name="Detter J.C."/>
            <person name="Kuske C."/>
            <person name="Bruce D."/>
            <person name="Goodwin L."/>
            <person name="Ivanova N."/>
            <person name="Mavromatis K."/>
            <person name="Mikhailova N."/>
            <person name="Chen A."/>
            <person name="Palaniappan K."/>
            <person name="Chain P."/>
            <person name="Rohde M."/>
            <person name="Goker M."/>
            <person name="Bristow J."/>
            <person name="Eisen J.A."/>
            <person name="Markowitz V."/>
            <person name="Hugenholtz P."/>
            <person name="Kyrpides N.C."/>
            <person name="Klenk H.P."/>
            <person name="Detter J.C."/>
        </authorList>
    </citation>
    <scope>NUCLEOTIDE SEQUENCE [LARGE SCALE GENOMIC DNA]</scope>
    <source>
        <strain evidence="2">ATCC 33793 / DSM 20469 / CCUG 32760 / JCM 10300 / KCTC 3663 / VPI 0546 / 1246</strain>
    </source>
</reference>
<dbReference type="STRING" id="521095.Apar_0657"/>
<sequence length="32" mass="3680">MTAQQFINSNLETNFDSEHVFGQMASNISRDF</sequence>
<name>C8WAE8_LANP1</name>
<dbReference type="HOGENOM" id="CLU_3387774_0_0_11"/>
<protein>
    <submittedName>
        <fullName evidence="1">Uncharacterized protein</fullName>
    </submittedName>
</protein>